<gene>
    <name evidence="1" type="ORF">HNQ88_000894</name>
</gene>
<organism evidence="1 2">
    <name type="scientific">Aureibacter tunicatorum</name>
    <dbReference type="NCBI Taxonomy" id="866807"/>
    <lineage>
        <taxon>Bacteria</taxon>
        <taxon>Pseudomonadati</taxon>
        <taxon>Bacteroidota</taxon>
        <taxon>Cytophagia</taxon>
        <taxon>Cytophagales</taxon>
        <taxon>Persicobacteraceae</taxon>
        <taxon>Aureibacter</taxon>
    </lineage>
</organism>
<sequence>MTSSNHLIQFIDELQSENIECCEEKEAEKEQDEKKQFDFLLTEAQKELGDDCKINWNHSQPQSMWKNPHFDLQTPPPQLVYFL</sequence>
<keyword evidence="2" id="KW-1185">Reference proteome</keyword>
<reference evidence="1" key="1">
    <citation type="submission" date="2023-07" db="EMBL/GenBank/DDBJ databases">
        <title>Genomic Encyclopedia of Type Strains, Phase IV (KMG-IV): sequencing the most valuable type-strain genomes for metagenomic binning, comparative biology and taxonomic classification.</title>
        <authorList>
            <person name="Goeker M."/>
        </authorList>
    </citation>
    <scope>NUCLEOTIDE SEQUENCE</scope>
    <source>
        <strain evidence="1">DSM 26174</strain>
    </source>
</reference>
<dbReference type="AlphaFoldDB" id="A0AAE3XJR7"/>
<evidence type="ECO:0000313" key="2">
    <source>
        <dbReference type="Proteomes" id="UP001185092"/>
    </source>
</evidence>
<dbReference type="Proteomes" id="UP001185092">
    <property type="component" value="Unassembled WGS sequence"/>
</dbReference>
<dbReference type="EMBL" id="JAVDQD010000001">
    <property type="protein sequence ID" value="MDR6237918.1"/>
    <property type="molecule type" value="Genomic_DNA"/>
</dbReference>
<dbReference type="RefSeq" id="WP_309937387.1">
    <property type="nucleotide sequence ID" value="NZ_AP025305.1"/>
</dbReference>
<proteinExistence type="predicted"/>
<comment type="caution">
    <text evidence="1">The sequence shown here is derived from an EMBL/GenBank/DDBJ whole genome shotgun (WGS) entry which is preliminary data.</text>
</comment>
<evidence type="ECO:0000313" key="1">
    <source>
        <dbReference type="EMBL" id="MDR6237918.1"/>
    </source>
</evidence>
<protein>
    <submittedName>
        <fullName evidence="1">Uncharacterized protein</fullName>
    </submittedName>
</protein>
<accession>A0AAE3XJR7</accession>
<name>A0AAE3XJR7_9BACT</name>